<evidence type="ECO:0000313" key="1">
    <source>
        <dbReference type="EMBL" id="RRT82611.1"/>
    </source>
</evidence>
<protein>
    <submittedName>
        <fullName evidence="1">Uncharacterized protein</fullName>
    </submittedName>
</protein>
<sequence length="99" mass="10875">MHAGEFLVEVDWGREAEVGVGRGILTCDGVGEGFWDFKFSSDNCISVDADIERRRVDDDEADNMLLVEVGVITVKANLIVVRGNEAIMPISMLPSAIEY</sequence>
<reference evidence="1 2" key="1">
    <citation type="journal article" date="2014" name="Agronomy (Basel)">
        <title>A Draft Genome Sequence for Ensete ventricosum, the Drought-Tolerant Tree Against Hunger.</title>
        <authorList>
            <person name="Harrison J."/>
            <person name="Moore K.A."/>
            <person name="Paszkiewicz K."/>
            <person name="Jones T."/>
            <person name="Grant M."/>
            <person name="Ambacheew D."/>
            <person name="Muzemil S."/>
            <person name="Studholme D.J."/>
        </authorList>
    </citation>
    <scope>NUCLEOTIDE SEQUENCE [LARGE SCALE GENOMIC DNA]</scope>
</reference>
<organism evidence="1 2">
    <name type="scientific">Ensete ventricosum</name>
    <name type="common">Abyssinian banana</name>
    <name type="synonym">Musa ensete</name>
    <dbReference type="NCBI Taxonomy" id="4639"/>
    <lineage>
        <taxon>Eukaryota</taxon>
        <taxon>Viridiplantae</taxon>
        <taxon>Streptophyta</taxon>
        <taxon>Embryophyta</taxon>
        <taxon>Tracheophyta</taxon>
        <taxon>Spermatophyta</taxon>
        <taxon>Magnoliopsida</taxon>
        <taxon>Liliopsida</taxon>
        <taxon>Zingiberales</taxon>
        <taxon>Musaceae</taxon>
        <taxon>Ensete</taxon>
    </lineage>
</organism>
<dbReference type="Proteomes" id="UP000287651">
    <property type="component" value="Unassembled WGS sequence"/>
</dbReference>
<name>A0A427B2C2_ENSVE</name>
<gene>
    <name evidence="1" type="ORF">B296_00009010</name>
</gene>
<evidence type="ECO:0000313" key="2">
    <source>
        <dbReference type="Proteomes" id="UP000287651"/>
    </source>
</evidence>
<proteinExistence type="predicted"/>
<dbReference type="EMBL" id="AMZH03000660">
    <property type="protein sequence ID" value="RRT82611.1"/>
    <property type="molecule type" value="Genomic_DNA"/>
</dbReference>
<comment type="caution">
    <text evidence="1">The sequence shown here is derived from an EMBL/GenBank/DDBJ whole genome shotgun (WGS) entry which is preliminary data.</text>
</comment>
<dbReference type="AlphaFoldDB" id="A0A427B2C2"/>
<accession>A0A427B2C2</accession>